<proteinExistence type="predicted"/>
<accession>A0A518ELH1</accession>
<dbReference type="AlphaFoldDB" id="A0A518ELH1"/>
<dbReference type="Proteomes" id="UP000320390">
    <property type="component" value="Chromosome"/>
</dbReference>
<evidence type="ECO:0000313" key="1">
    <source>
        <dbReference type="EMBL" id="QDV04946.1"/>
    </source>
</evidence>
<dbReference type="RefSeq" id="WP_419190856.1">
    <property type="nucleotide sequence ID" value="NZ_CP036434.1"/>
</dbReference>
<organism evidence="1 2">
    <name type="scientific">Saltatorellus ferox</name>
    <dbReference type="NCBI Taxonomy" id="2528018"/>
    <lineage>
        <taxon>Bacteria</taxon>
        <taxon>Pseudomonadati</taxon>
        <taxon>Planctomycetota</taxon>
        <taxon>Planctomycetia</taxon>
        <taxon>Planctomycetia incertae sedis</taxon>
        <taxon>Saltatorellus</taxon>
    </lineage>
</organism>
<name>A0A518ELH1_9BACT</name>
<gene>
    <name evidence="1" type="ORF">Poly30_04410</name>
</gene>
<sequence length="150" mass="16616">MTAKTTNRSDSGGDELTRFGMAMIQLIDEASTNSSYKYALLVALMDAASENVGRGGLERGSVTSRQLAVHVLELYWPQARPWSQRTGSPPERLKAIATSGRSIVDHIVLAIADLPGRVTAAAMREWRPQRWAKLLDETEKILIRYPIAHL</sequence>
<evidence type="ECO:0000313" key="2">
    <source>
        <dbReference type="Proteomes" id="UP000320390"/>
    </source>
</evidence>
<dbReference type="EMBL" id="CP036434">
    <property type="protein sequence ID" value="QDV04946.1"/>
    <property type="molecule type" value="Genomic_DNA"/>
</dbReference>
<protein>
    <submittedName>
        <fullName evidence="1">Uncharacterized protein</fullName>
    </submittedName>
</protein>
<keyword evidence="2" id="KW-1185">Reference proteome</keyword>
<reference evidence="1 2" key="1">
    <citation type="submission" date="2019-02" db="EMBL/GenBank/DDBJ databases">
        <title>Deep-cultivation of Planctomycetes and their phenomic and genomic characterization uncovers novel biology.</title>
        <authorList>
            <person name="Wiegand S."/>
            <person name="Jogler M."/>
            <person name="Boedeker C."/>
            <person name="Pinto D."/>
            <person name="Vollmers J."/>
            <person name="Rivas-Marin E."/>
            <person name="Kohn T."/>
            <person name="Peeters S.H."/>
            <person name="Heuer A."/>
            <person name="Rast P."/>
            <person name="Oberbeckmann S."/>
            <person name="Bunk B."/>
            <person name="Jeske O."/>
            <person name="Meyerdierks A."/>
            <person name="Storesund J.E."/>
            <person name="Kallscheuer N."/>
            <person name="Luecker S."/>
            <person name="Lage O.M."/>
            <person name="Pohl T."/>
            <person name="Merkel B.J."/>
            <person name="Hornburger P."/>
            <person name="Mueller R.-W."/>
            <person name="Bruemmer F."/>
            <person name="Labrenz M."/>
            <person name="Spormann A.M."/>
            <person name="Op den Camp H."/>
            <person name="Overmann J."/>
            <person name="Amann R."/>
            <person name="Jetten M.S.M."/>
            <person name="Mascher T."/>
            <person name="Medema M.H."/>
            <person name="Devos D.P."/>
            <person name="Kaster A.-K."/>
            <person name="Ovreas L."/>
            <person name="Rohde M."/>
            <person name="Galperin M.Y."/>
            <person name="Jogler C."/>
        </authorList>
    </citation>
    <scope>NUCLEOTIDE SEQUENCE [LARGE SCALE GENOMIC DNA]</scope>
    <source>
        <strain evidence="1 2">Poly30</strain>
    </source>
</reference>